<feature type="signal peptide" evidence="8">
    <location>
        <begin position="1"/>
        <end position="18"/>
    </location>
</feature>
<evidence type="ECO:0000256" key="8">
    <source>
        <dbReference type="SAM" id="SignalP"/>
    </source>
</evidence>
<evidence type="ECO:0000256" key="2">
    <source>
        <dbReference type="ARBA" id="ARBA00022448"/>
    </source>
</evidence>
<feature type="chain" id="PRO_5025527536" description="Cytochrome b561 domain-containing protein" evidence="8">
    <location>
        <begin position="19"/>
        <end position="257"/>
    </location>
</feature>
<feature type="domain" description="Cytochrome b561" evidence="9">
    <location>
        <begin position="36"/>
        <end position="234"/>
    </location>
</feature>
<accession>A0A6A6CRV6</accession>
<dbReference type="OrthoDB" id="19261at2759"/>
<keyword evidence="11" id="KW-1185">Reference proteome</keyword>
<evidence type="ECO:0000256" key="7">
    <source>
        <dbReference type="SAM" id="Phobius"/>
    </source>
</evidence>
<dbReference type="Proteomes" id="UP000799537">
    <property type="component" value="Unassembled WGS sequence"/>
</dbReference>
<keyword evidence="4" id="KW-0249">Electron transport</keyword>
<evidence type="ECO:0000256" key="5">
    <source>
        <dbReference type="ARBA" id="ARBA00022989"/>
    </source>
</evidence>
<dbReference type="AlphaFoldDB" id="A0A6A6CRV6"/>
<dbReference type="CDD" id="cd08760">
    <property type="entry name" value="Cyt_b561_FRRS1_like"/>
    <property type="match status" value="1"/>
</dbReference>
<dbReference type="PANTHER" id="PTHR47797:SF1">
    <property type="entry name" value="CYTOCHROME B561 DOMAIN-CONTAINING PROTEIN-RELATED"/>
    <property type="match status" value="1"/>
</dbReference>
<dbReference type="PANTHER" id="PTHR47797">
    <property type="entry name" value="DEHYDROGENASE, PUTATIVE (AFU_ORTHOLOGUE AFUA_8G05805)-RELATED"/>
    <property type="match status" value="1"/>
</dbReference>
<evidence type="ECO:0000313" key="11">
    <source>
        <dbReference type="Proteomes" id="UP000799537"/>
    </source>
</evidence>
<dbReference type="Gene3D" id="1.20.120.1770">
    <property type="match status" value="1"/>
</dbReference>
<feature type="transmembrane region" description="Helical" evidence="7">
    <location>
        <begin position="211"/>
        <end position="231"/>
    </location>
</feature>
<organism evidence="10 11">
    <name type="scientific">Zasmidium cellare ATCC 36951</name>
    <dbReference type="NCBI Taxonomy" id="1080233"/>
    <lineage>
        <taxon>Eukaryota</taxon>
        <taxon>Fungi</taxon>
        <taxon>Dikarya</taxon>
        <taxon>Ascomycota</taxon>
        <taxon>Pezizomycotina</taxon>
        <taxon>Dothideomycetes</taxon>
        <taxon>Dothideomycetidae</taxon>
        <taxon>Mycosphaerellales</taxon>
        <taxon>Mycosphaerellaceae</taxon>
        <taxon>Zasmidium</taxon>
    </lineage>
</organism>
<keyword evidence="5 7" id="KW-1133">Transmembrane helix</keyword>
<keyword evidence="3 7" id="KW-0812">Transmembrane</keyword>
<evidence type="ECO:0000259" key="9">
    <source>
        <dbReference type="PROSITE" id="PS50939"/>
    </source>
</evidence>
<dbReference type="RefSeq" id="XP_033670694.1">
    <property type="nucleotide sequence ID" value="XM_033812044.1"/>
</dbReference>
<evidence type="ECO:0000256" key="4">
    <source>
        <dbReference type="ARBA" id="ARBA00022982"/>
    </source>
</evidence>
<gene>
    <name evidence="10" type="ORF">M409DRAFT_52302</name>
</gene>
<dbReference type="GO" id="GO:0016020">
    <property type="term" value="C:membrane"/>
    <property type="evidence" value="ECO:0007669"/>
    <property type="project" value="UniProtKB-SubCell"/>
</dbReference>
<feature type="transmembrane region" description="Helical" evidence="7">
    <location>
        <begin position="98"/>
        <end position="125"/>
    </location>
</feature>
<feature type="transmembrane region" description="Helical" evidence="7">
    <location>
        <begin position="137"/>
        <end position="158"/>
    </location>
</feature>
<feature type="transmembrane region" description="Helical" evidence="7">
    <location>
        <begin position="65"/>
        <end position="86"/>
    </location>
</feature>
<evidence type="ECO:0000313" key="10">
    <source>
        <dbReference type="EMBL" id="KAF2169805.1"/>
    </source>
</evidence>
<keyword evidence="6 7" id="KW-0472">Membrane</keyword>
<comment type="subcellular location">
    <subcellularLocation>
        <location evidence="1">Membrane</location>
    </subcellularLocation>
</comment>
<feature type="transmembrane region" description="Helical" evidence="7">
    <location>
        <begin position="178"/>
        <end position="199"/>
    </location>
</feature>
<protein>
    <recommendedName>
        <fullName evidence="9">Cytochrome b561 domain-containing protein</fullName>
    </recommendedName>
</protein>
<dbReference type="EMBL" id="ML993587">
    <property type="protein sequence ID" value="KAF2169805.1"/>
    <property type="molecule type" value="Genomic_DNA"/>
</dbReference>
<keyword evidence="2" id="KW-0813">Transport</keyword>
<dbReference type="InterPro" id="IPR006593">
    <property type="entry name" value="Cyt_b561/ferric_Rdtase_TM"/>
</dbReference>
<evidence type="ECO:0000256" key="3">
    <source>
        <dbReference type="ARBA" id="ARBA00022692"/>
    </source>
</evidence>
<dbReference type="PROSITE" id="PS50939">
    <property type="entry name" value="CYTOCHROME_B561"/>
    <property type="match status" value="1"/>
</dbReference>
<dbReference type="SMART" id="SM00665">
    <property type="entry name" value="B561"/>
    <property type="match status" value="1"/>
</dbReference>
<evidence type="ECO:0000256" key="6">
    <source>
        <dbReference type="ARBA" id="ARBA00023136"/>
    </source>
</evidence>
<reference evidence="10" key="1">
    <citation type="journal article" date="2020" name="Stud. Mycol.">
        <title>101 Dothideomycetes genomes: a test case for predicting lifestyles and emergence of pathogens.</title>
        <authorList>
            <person name="Haridas S."/>
            <person name="Albert R."/>
            <person name="Binder M."/>
            <person name="Bloem J."/>
            <person name="Labutti K."/>
            <person name="Salamov A."/>
            <person name="Andreopoulos B."/>
            <person name="Baker S."/>
            <person name="Barry K."/>
            <person name="Bills G."/>
            <person name="Bluhm B."/>
            <person name="Cannon C."/>
            <person name="Castanera R."/>
            <person name="Culley D."/>
            <person name="Daum C."/>
            <person name="Ezra D."/>
            <person name="Gonzalez J."/>
            <person name="Henrissat B."/>
            <person name="Kuo A."/>
            <person name="Liang C."/>
            <person name="Lipzen A."/>
            <person name="Lutzoni F."/>
            <person name="Magnuson J."/>
            <person name="Mondo S."/>
            <person name="Nolan M."/>
            <person name="Ohm R."/>
            <person name="Pangilinan J."/>
            <person name="Park H.-J."/>
            <person name="Ramirez L."/>
            <person name="Alfaro M."/>
            <person name="Sun H."/>
            <person name="Tritt A."/>
            <person name="Yoshinaga Y."/>
            <person name="Zwiers L.-H."/>
            <person name="Turgeon B."/>
            <person name="Goodwin S."/>
            <person name="Spatafora J."/>
            <person name="Crous P."/>
            <person name="Grigoriev I."/>
        </authorList>
    </citation>
    <scope>NUCLEOTIDE SEQUENCE</scope>
    <source>
        <strain evidence="10">ATCC 36951</strain>
    </source>
</reference>
<name>A0A6A6CRV6_ZASCE</name>
<keyword evidence="8" id="KW-0732">Signal</keyword>
<evidence type="ECO:0000256" key="1">
    <source>
        <dbReference type="ARBA" id="ARBA00004370"/>
    </source>
</evidence>
<sequence length="257" mass="28088">MTLTTTAALLACATAAYAQGFGGYGGNNPYSNGGDSSNDNDGDNNNPFSGGNSGFSFGGFNLSHYHTVVIAHAVLACLAFAFLFPVGGIMIRLASFRGLWFVHGIFQIVAYIFYIAAFGLGIYMINSSPFENMIDNAHPIIGIVLFVALFFQPFLGTLHHLFFKKHSRRGSFSYAHIWLGRILITLGIINGGLGLQFAQRFRLAPPTTGAIIGYGVVAGLIWLIYVISAFVGERRRHSTRELSPPPYKEEYKPRQYA</sequence>
<dbReference type="GeneID" id="54565316"/>
<proteinExistence type="predicted"/>